<name>S2VLA8_9ACTO</name>
<dbReference type="SUPFAM" id="SSF52540">
    <property type="entry name" value="P-loop containing nucleoside triphosphate hydrolases"/>
    <property type="match status" value="1"/>
</dbReference>
<dbReference type="PATRIC" id="fig|883067.3.peg.730"/>
<organism evidence="1 2">
    <name type="scientific">Actinotignum schaalii FB123-CNA-2</name>
    <dbReference type="NCBI Taxonomy" id="883067"/>
    <lineage>
        <taxon>Bacteria</taxon>
        <taxon>Bacillati</taxon>
        <taxon>Actinomycetota</taxon>
        <taxon>Actinomycetes</taxon>
        <taxon>Actinomycetales</taxon>
        <taxon>Actinomycetaceae</taxon>
        <taxon>Actinotignum</taxon>
    </lineage>
</organism>
<evidence type="ECO:0008006" key="3">
    <source>
        <dbReference type="Google" id="ProtNLM"/>
    </source>
</evidence>
<comment type="caution">
    <text evidence="1">The sequence shown here is derived from an EMBL/GenBank/DDBJ whole genome shotgun (WGS) entry which is preliminary data.</text>
</comment>
<accession>S2VLA8</accession>
<dbReference type="HOGENOM" id="CLU_058580_1_0_11"/>
<evidence type="ECO:0000313" key="2">
    <source>
        <dbReference type="Proteomes" id="UP000014393"/>
    </source>
</evidence>
<evidence type="ECO:0000313" key="1">
    <source>
        <dbReference type="EMBL" id="EPD26815.1"/>
    </source>
</evidence>
<dbReference type="EMBL" id="AGWM01000010">
    <property type="protein sequence ID" value="EPD26815.1"/>
    <property type="molecule type" value="Genomic_DNA"/>
</dbReference>
<keyword evidence="2" id="KW-1185">Reference proteome</keyword>
<dbReference type="PANTHER" id="PTHR34301">
    <property type="entry name" value="DNA-BINDING PROTEIN-RELATED"/>
    <property type="match status" value="1"/>
</dbReference>
<dbReference type="Proteomes" id="UP000014393">
    <property type="component" value="Unassembled WGS sequence"/>
</dbReference>
<dbReference type="PANTHER" id="PTHR34301:SF8">
    <property type="entry name" value="ATPASE DOMAIN-CONTAINING PROTEIN"/>
    <property type="match status" value="1"/>
</dbReference>
<sequence>MGKTALLNAFRDKARAHGWQTIDETAEAGFIERIANQLVSKRRQITGVSLPGGLSVELSEARQALDFRTILTRELEKPFFRKGLLITLDETQAGSIEELRTLGTTMQHMIRENRDIALVMAGLPSVLPILHRDKVISFFRRATPMQLKDVSLELVADSFRQVFDSNKREVADEAIELMAEATRGYPYMIQLVGYQTWQQARDSAAITCEHAKEGAAAALRRLGNTVHGLELDGLSNVDRTFLLAMAQDSGASSVRDIAERLGKDSNYVGTYRARLIEAGVITQAGYGKVDFAIPYMREWLKGHESLSFL</sequence>
<protein>
    <recommendedName>
        <fullName evidence="3">Orc1-like AAA ATPase domain-containing protein</fullName>
    </recommendedName>
</protein>
<reference evidence="1 2" key="1">
    <citation type="submission" date="2013-05" db="EMBL/GenBank/DDBJ databases">
        <title>The Genome Sequence of Actinobaculum schaalii FB123-CNA2.</title>
        <authorList>
            <consortium name="The Broad Institute Genomics Platform"/>
            <person name="Earl A."/>
            <person name="Ward D."/>
            <person name="Feldgarden M."/>
            <person name="Gevers D."/>
            <person name="Saerens B."/>
            <person name="Vaneechoutte M."/>
            <person name="Walker B."/>
            <person name="Young S."/>
            <person name="Zeng Q."/>
            <person name="Gargeya S."/>
            <person name="Fitzgerald M."/>
            <person name="Haas B."/>
            <person name="Abouelleil A."/>
            <person name="Allen A.W."/>
            <person name="Alvarado L."/>
            <person name="Arachchi H.M."/>
            <person name="Berlin A.M."/>
            <person name="Chapman S.B."/>
            <person name="Gainer-Dewar J."/>
            <person name="Goldberg J."/>
            <person name="Griggs A."/>
            <person name="Gujja S."/>
            <person name="Hansen M."/>
            <person name="Howarth C."/>
            <person name="Imamovic A."/>
            <person name="Ireland A."/>
            <person name="Larimer J."/>
            <person name="McCowan C."/>
            <person name="Murphy C."/>
            <person name="Pearson M."/>
            <person name="Poon T.W."/>
            <person name="Priest M."/>
            <person name="Roberts A."/>
            <person name="Saif S."/>
            <person name="Shea T."/>
            <person name="Sisk P."/>
            <person name="Sykes S."/>
            <person name="Wortman J."/>
            <person name="Nusbaum C."/>
            <person name="Birren B."/>
        </authorList>
    </citation>
    <scope>NUCLEOTIDE SEQUENCE [LARGE SCALE GENOMIC DNA]</scope>
    <source>
        <strain evidence="1 2">FB123-CNA-2</strain>
    </source>
</reference>
<dbReference type="eggNOG" id="COG1672">
    <property type="taxonomic scope" value="Bacteria"/>
</dbReference>
<dbReference type="InterPro" id="IPR027417">
    <property type="entry name" value="P-loop_NTPase"/>
</dbReference>
<dbReference type="AlphaFoldDB" id="S2VLA8"/>
<proteinExistence type="predicted"/>
<gene>
    <name evidence="1" type="ORF">HMPREF9237_00746</name>
</gene>